<name>A0A0G1VEF0_9BACT</name>
<dbReference type="Pfam" id="PF00437">
    <property type="entry name" value="T2SSE"/>
    <property type="match status" value="1"/>
</dbReference>
<evidence type="ECO:0000313" key="3">
    <source>
        <dbReference type="EMBL" id="KKU76523.1"/>
    </source>
</evidence>
<dbReference type="PANTHER" id="PTHR30486">
    <property type="entry name" value="TWITCHING MOTILITY PROTEIN PILT"/>
    <property type="match status" value="1"/>
</dbReference>
<evidence type="ECO:0000256" key="1">
    <source>
        <dbReference type="ARBA" id="ARBA00006611"/>
    </source>
</evidence>
<dbReference type="GO" id="GO:0005524">
    <property type="term" value="F:ATP binding"/>
    <property type="evidence" value="ECO:0007669"/>
    <property type="project" value="InterPro"/>
</dbReference>
<dbReference type="NCBIfam" id="TIGR01420">
    <property type="entry name" value="pilT_fam"/>
    <property type="match status" value="1"/>
</dbReference>
<organism evidence="3 4">
    <name type="scientific">Candidatus Giovannonibacteria bacterium GW2011_GWB1_47_6b</name>
    <dbReference type="NCBI Taxonomy" id="1618655"/>
    <lineage>
        <taxon>Bacteria</taxon>
        <taxon>Candidatus Giovannoniibacteriota</taxon>
    </lineage>
</organism>
<dbReference type="EMBL" id="LCOK01000018">
    <property type="protein sequence ID" value="KKU76523.1"/>
    <property type="molecule type" value="Genomic_DNA"/>
</dbReference>
<dbReference type="InterPro" id="IPR001482">
    <property type="entry name" value="T2SS/T4SS_dom"/>
</dbReference>
<dbReference type="PATRIC" id="fig|1618655.3.peg.404"/>
<dbReference type="InterPro" id="IPR050921">
    <property type="entry name" value="T4SS_GSP_E_ATPase"/>
</dbReference>
<dbReference type="CDD" id="cd01131">
    <property type="entry name" value="PilT"/>
    <property type="match status" value="1"/>
</dbReference>
<proteinExistence type="inferred from homology"/>
<dbReference type="PANTHER" id="PTHR30486:SF16">
    <property type="entry name" value="TWITCHING MOTILITY PROTEIN PILT"/>
    <property type="match status" value="1"/>
</dbReference>
<gene>
    <name evidence="3" type="ORF">UY02_C0018G0004</name>
</gene>
<comment type="similarity">
    <text evidence="1">Belongs to the GSP E family.</text>
</comment>
<feature type="domain" description="Bacterial type II secretion system protein E" evidence="2">
    <location>
        <begin position="5"/>
        <end position="277"/>
    </location>
</feature>
<protein>
    <submittedName>
        <fullName evidence="3">Twitching motility protein</fullName>
    </submittedName>
</protein>
<evidence type="ECO:0000259" key="2">
    <source>
        <dbReference type="Pfam" id="PF00437"/>
    </source>
</evidence>
<evidence type="ECO:0000313" key="4">
    <source>
        <dbReference type="Proteomes" id="UP000034682"/>
    </source>
</evidence>
<comment type="caution">
    <text evidence="3">The sequence shown here is derived from an EMBL/GenBank/DDBJ whole genome shotgun (WGS) entry which is preliminary data.</text>
</comment>
<dbReference type="SUPFAM" id="SSF52540">
    <property type="entry name" value="P-loop containing nucleoside triphosphate hydrolases"/>
    <property type="match status" value="1"/>
</dbReference>
<dbReference type="Gene3D" id="3.30.450.90">
    <property type="match status" value="1"/>
</dbReference>
<dbReference type="Gene3D" id="3.40.50.300">
    <property type="entry name" value="P-loop containing nucleotide triphosphate hydrolases"/>
    <property type="match status" value="1"/>
</dbReference>
<dbReference type="GO" id="GO:0016887">
    <property type="term" value="F:ATP hydrolysis activity"/>
    <property type="evidence" value="ECO:0007669"/>
    <property type="project" value="InterPro"/>
</dbReference>
<reference evidence="3 4" key="1">
    <citation type="journal article" date="2015" name="Nature">
        <title>rRNA introns, odd ribosomes, and small enigmatic genomes across a large radiation of phyla.</title>
        <authorList>
            <person name="Brown C.T."/>
            <person name="Hug L.A."/>
            <person name="Thomas B.C."/>
            <person name="Sharon I."/>
            <person name="Castelle C.J."/>
            <person name="Singh A."/>
            <person name="Wilkins M.J."/>
            <person name="Williams K.H."/>
            <person name="Banfield J.F."/>
        </authorList>
    </citation>
    <scope>NUCLEOTIDE SEQUENCE [LARGE SCALE GENOMIC DNA]</scope>
</reference>
<dbReference type="InterPro" id="IPR006321">
    <property type="entry name" value="PilT/PilU"/>
</dbReference>
<dbReference type="InterPro" id="IPR027417">
    <property type="entry name" value="P-loop_NTPase"/>
</dbReference>
<dbReference type="Proteomes" id="UP000034682">
    <property type="component" value="Unassembled WGS sequence"/>
</dbReference>
<sequence length="354" mass="39979">MDFEKELEDLITTVLRENASDLHLAVGHYPTLRVEGALIPLTKKQILTPDTVEGLIFAMLDKDEHAQFLKEKELDFSFDHKGRARFRVNVFFQRGFTGCAMRLVPVKIRSFEELNLPPILKDFARTEQGFFLVVGPTGHGKTTTLAAMVDMINRERAEHIVTIEDPIEYLFTADRSIIDQREVRTDTVDFHTALRSVFRQDINVLMLGEMRDHETIATAVTAAETGHLVLSTLHTNNAAQTIDRIIDSFPGSQQSQIRAQLSSALVGIFSQRLLPRISGGLVPAYEILIANTAIRNLIRENRNHEIDLVIDTSSQEGMVSLNRSLTELLRKGEITMESAIQYSLNPQELRMIAR</sequence>
<dbReference type="AlphaFoldDB" id="A0A0G1VEF0"/>
<accession>A0A0G1VEF0</accession>